<dbReference type="AlphaFoldDB" id="A0A645GR30"/>
<name>A0A645GR30_9ZZZZ</name>
<protein>
    <submittedName>
        <fullName evidence="1">Uncharacterized protein</fullName>
    </submittedName>
</protein>
<sequence>MKANKSQYKVNKYYGDDDFVECMKKVIRQVNSKEICKIELTKDNAVQYQESEHVMM</sequence>
<proteinExistence type="predicted"/>
<organism evidence="1">
    <name type="scientific">bioreactor metagenome</name>
    <dbReference type="NCBI Taxonomy" id="1076179"/>
    <lineage>
        <taxon>unclassified sequences</taxon>
        <taxon>metagenomes</taxon>
        <taxon>ecological metagenomes</taxon>
    </lineage>
</organism>
<comment type="caution">
    <text evidence="1">The sequence shown here is derived from an EMBL/GenBank/DDBJ whole genome shotgun (WGS) entry which is preliminary data.</text>
</comment>
<gene>
    <name evidence="1" type="ORF">SDC9_175823</name>
</gene>
<accession>A0A645GR30</accession>
<reference evidence="1" key="1">
    <citation type="submission" date="2019-08" db="EMBL/GenBank/DDBJ databases">
        <authorList>
            <person name="Kucharzyk K."/>
            <person name="Murdoch R.W."/>
            <person name="Higgins S."/>
            <person name="Loffler F."/>
        </authorList>
    </citation>
    <scope>NUCLEOTIDE SEQUENCE</scope>
</reference>
<evidence type="ECO:0000313" key="1">
    <source>
        <dbReference type="EMBL" id="MPN28382.1"/>
    </source>
</evidence>
<dbReference type="EMBL" id="VSSQ01078659">
    <property type="protein sequence ID" value="MPN28382.1"/>
    <property type="molecule type" value="Genomic_DNA"/>
</dbReference>